<dbReference type="PATRIC" id="fig|1703775.3.peg.2971"/>
<dbReference type="NCBIfam" id="TIGR00236">
    <property type="entry name" value="wecB"/>
    <property type="match status" value="1"/>
</dbReference>
<dbReference type="Proteomes" id="UP000051861">
    <property type="component" value="Unassembled WGS sequence"/>
</dbReference>
<proteinExistence type="inferred from homology"/>
<dbReference type="InterPro" id="IPR029767">
    <property type="entry name" value="WecB-like"/>
</dbReference>
<dbReference type="PANTHER" id="PTHR43174">
    <property type="entry name" value="UDP-N-ACETYLGLUCOSAMINE 2-EPIMERASE"/>
    <property type="match status" value="1"/>
</dbReference>
<comment type="caution">
    <text evidence="3">The sequence shown here is derived from an EMBL/GenBank/DDBJ whole genome shotgun (WGS) entry which is preliminary data.</text>
</comment>
<dbReference type="PANTHER" id="PTHR43174:SF1">
    <property type="entry name" value="UDP-N-ACETYLGLUCOSAMINE 2-EPIMERASE"/>
    <property type="match status" value="1"/>
</dbReference>
<gene>
    <name evidence="3" type="ORF">AMJ44_02165</name>
</gene>
<reference evidence="3 4" key="1">
    <citation type="journal article" date="2015" name="Microbiome">
        <title>Genomic resolution of linkages in carbon, nitrogen, and sulfur cycling among widespread estuary sediment bacteria.</title>
        <authorList>
            <person name="Baker B.J."/>
            <person name="Lazar C.S."/>
            <person name="Teske A.P."/>
            <person name="Dick G.J."/>
        </authorList>
    </citation>
    <scope>NUCLEOTIDE SEQUENCE [LARGE SCALE GENOMIC DNA]</scope>
    <source>
        <strain evidence="3">DG_54_3</strain>
    </source>
</reference>
<dbReference type="AlphaFoldDB" id="A0A0S7Y526"/>
<evidence type="ECO:0000259" key="2">
    <source>
        <dbReference type="Pfam" id="PF02350"/>
    </source>
</evidence>
<organism evidence="3 4">
    <name type="scientific">candidate division WOR-1 bacterium DG_54_3</name>
    <dbReference type="NCBI Taxonomy" id="1703775"/>
    <lineage>
        <taxon>Bacteria</taxon>
        <taxon>Bacillati</taxon>
        <taxon>Saganbacteria</taxon>
    </lineage>
</organism>
<dbReference type="GO" id="GO:0016853">
    <property type="term" value="F:isomerase activity"/>
    <property type="evidence" value="ECO:0007669"/>
    <property type="project" value="UniProtKB-KW"/>
</dbReference>
<evidence type="ECO:0000313" key="4">
    <source>
        <dbReference type="Proteomes" id="UP000051861"/>
    </source>
</evidence>
<dbReference type="Gene3D" id="3.40.50.2000">
    <property type="entry name" value="Glycogen Phosphorylase B"/>
    <property type="match status" value="2"/>
</dbReference>
<accession>A0A0S7Y526</accession>
<dbReference type="EMBL" id="LIZX01000013">
    <property type="protein sequence ID" value="KPJ69829.1"/>
    <property type="molecule type" value="Genomic_DNA"/>
</dbReference>
<comment type="similarity">
    <text evidence="1">Belongs to the UDP-N-acetylglucosamine 2-epimerase family.</text>
</comment>
<dbReference type="InterPro" id="IPR003331">
    <property type="entry name" value="UDP_GlcNAc_Epimerase_2_dom"/>
</dbReference>
<dbReference type="SUPFAM" id="SSF53756">
    <property type="entry name" value="UDP-Glycosyltransferase/glycogen phosphorylase"/>
    <property type="match status" value="1"/>
</dbReference>
<evidence type="ECO:0000256" key="1">
    <source>
        <dbReference type="RuleBase" id="RU003513"/>
    </source>
</evidence>
<name>A0A0S7Y526_UNCSA</name>
<dbReference type="Pfam" id="PF02350">
    <property type="entry name" value="Epimerase_2"/>
    <property type="match status" value="1"/>
</dbReference>
<feature type="domain" description="UDP-N-acetylglucosamine 2-epimerase" evidence="2">
    <location>
        <begin position="18"/>
        <end position="347"/>
    </location>
</feature>
<dbReference type="CDD" id="cd03786">
    <property type="entry name" value="GTB_UDP-GlcNAc_2-Epimerase"/>
    <property type="match status" value="1"/>
</dbReference>
<keyword evidence="1" id="KW-0413">Isomerase</keyword>
<sequence>MKIAPIIEAFRDPKRPQNSPIRYKIVHTGQHYDIQMSEIFFRELGIPYPDINLEVGSGSHAVQTAKIMIRFEQVCFEQKPDRVVVVGDVNSTMACTLVATKLGIPVAHVEAGLRSFDRSMPEEINRIVTDSLADILFTPSKDADENLLREGIPKSKIKLVGNIMIDTLVGNLEKARSKKTHCRTGYKGKDFVYVTLHRPPNVDNKETLSAIIGNLEKLSSSIHVCFPLHPRTKKMLTTYGIAYKNNHRFKLIDAVGYLDSLCLAENARFVLTDSGGLQEETTFFRTPCLTLRPNTERPITITEGSNKLTNIDSLWSDIEDLLNGPARRGKIPHLWDGKTAERILQHLIKN</sequence>
<protein>
    <submittedName>
        <fullName evidence="3">UDP-N-acetylglucosamine 2-epimerase</fullName>
    </submittedName>
</protein>
<evidence type="ECO:0000313" key="3">
    <source>
        <dbReference type="EMBL" id="KPJ69829.1"/>
    </source>
</evidence>